<comment type="caution">
    <text evidence="2">The sequence shown here is derived from an EMBL/GenBank/DDBJ whole genome shotgun (WGS) entry which is preliminary data.</text>
</comment>
<dbReference type="OrthoDB" id="2097874at2759"/>
<dbReference type="InterPro" id="IPR027986">
    <property type="entry name" value="TCAIM"/>
</dbReference>
<dbReference type="Proteomes" id="UP000605846">
    <property type="component" value="Unassembled WGS sequence"/>
</dbReference>
<dbReference type="EMBL" id="JABAYA010000134">
    <property type="protein sequence ID" value="KAF7723972.1"/>
    <property type="molecule type" value="Genomic_DNA"/>
</dbReference>
<gene>
    <name evidence="2" type="ORF">EC973_001488</name>
</gene>
<dbReference type="Pfam" id="PF14687">
    <property type="entry name" value="DUF4460"/>
    <property type="match status" value="1"/>
</dbReference>
<reference evidence="2" key="1">
    <citation type="submission" date="2020-01" db="EMBL/GenBank/DDBJ databases">
        <title>Genome Sequencing of Three Apophysomyces-Like Fungal Strains Confirms a Novel Fungal Genus in the Mucoromycota with divergent Burkholderia-like Endosymbiotic Bacteria.</title>
        <authorList>
            <person name="Stajich J.E."/>
            <person name="Macias A.M."/>
            <person name="Carter-House D."/>
            <person name="Lovett B."/>
            <person name="Kasson L.R."/>
            <person name="Berry K."/>
            <person name="Grigoriev I."/>
            <person name="Chang Y."/>
            <person name="Spatafora J."/>
            <person name="Kasson M.T."/>
        </authorList>
    </citation>
    <scope>NUCLEOTIDE SEQUENCE</scope>
    <source>
        <strain evidence="2">NRRL A-21654</strain>
    </source>
</reference>
<dbReference type="PANTHER" id="PTHR31596">
    <property type="entry name" value="T-CELL ACTIVATION INHIBITOR, MITOCHONDRIAL"/>
    <property type="match status" value="1"/>
</dbReference>
<dbReference type="AlphaFoldDB" id="A0A8H7EPA8"/>
<organism evidence="2 3">
    <name type="scientific">Apophysomyces ossiformis</name>
    <dbReference type="NCBI Taxonomy" id="679940"/>
    <lineage>
        <taxon>Eukaryota</taxon>
        <taxon>Fungi</taxon>
        <taxon>Fungi incertae sedis</taxon>
        <taxon>Mucoromycota</taxon>
        <taxon>Mucoromycotina</taxon>
        <taxon>Mucoromycetes</taxon>
        <taxon>Mucorales</taxon>
        <taxon>Mucorineae</taxon>
        <taxon>Mucoraceae</taxon>
        <taxon>Apophysomyces</taxon>
    </lineage>
</organism>
<keyword evidence="3" id="KW-1185">Reference proteome</keyword>
<evidence type="ECO:0000313" key="2">
    <source>
        <dbReference type="EMBL" id="KAF7723972.1"/>
    </source>
</evidence>
<feature type="domain" description="DUF4460" evidence="1">
    <location>
        <begin position="10"/>
        <end position="74"/>
    </location>
</feature>
<protein>
    <recommendedName>
        <fullName evidence="1">DUF4460 domain-containing protein</fullName>
    </recommendedName>
</protein>
<accession>A0A8H7EPA8</accession>
<name>A0A8H7EPA8_9FUNG</name>
<evidence type="ECO:0000259" key="1">
    <source>
        <dbReference type="Pfam" id="PF14687"/>
    </source>
</evidence>
<sequence length="470" mass="53005">MAHRQASRASSLLKPYLKRFMLQTHPDFFSNDPAKKKVNAESLQRLHGLLNPIIKKQAASIERSTTRLDFYGKQNGGRVTVGVFDRKDSVWGTVRSFLNLCQQMGINVMQADIEAVDAMNTSPAISKKRVSLQQEFADALYRQHQESGQEMEWTPALVLRNPLLSFDDGVDRKEMARKLSQWLPQLRPKQWWGKIPVVVVPPEVVSGQPMDSLTEGIIILTTDMQCEAFTTSVLACEPLCRRGLAQAFAEHYAPVIQLTVDDLQTPLQAAYDEVPVPPQLQLLAPEAAFRQTMKFDLQTALQRFVIEASGSTLEDGIYQVMFNEQDPFKGDCNNPRRLNRKMPPPGDAMDYICGNPPSICHFLDMIKLRIIGRIKQQMKEHATLGRGLLFRLLSNSVKEAIQKVLVENGSNRIPRDPSVMAYVNDLLSKAAKSMDDWIANDVQALCTRADQDDACNGWDEEIVPEILKWP</sequence>
<dbReference type="InterPro" id="IPR028031">
    <property type="entry name" value="DUF4460"/>
</dbReference>
<evidence type="ECO:0000313" key="3">
    <source>
        <dbReference type="Proteomes" id="UP000605846"/>
    </source>
</evidence>
<proteinExistence type="predicted"/>